<keyword evidence="2" id="KW-0175">Coiled coil</keyword>
<evidence type="ECO:0000256" key="1">
    <source>
        <dbReference type="ARBA" id="ARBA00010074"/>
    </source>
</evidence>
<dbReference type="AlphaFoldDB" id="A0A2X0WWR0"/>
<sequence length="110" mass="12173">MSEAGPSQSDINISFTILGENFSVRCRKDQEEALESAIQKVQDLCAKILRDNPNLTPQQGAILCALEAQSKLMAIAQGHTPFAMQAQSTLNRVYGNLNEISRCIEKIHNR</sequence>
<dbReference type="OrthoDB" id="7062229at2"/>
<dbReference type="InterPro" id="IPR007838">
    <property type="entry name" value="Cell_div_ZapA-like"/>
</dbReference>
<keyword evidence="4" id="KW-1185">Reference proteome</keyword>
<accession>A0A2X0WWR0</accession>
<reference evidence="3 4" key="1">
    <citation type="submission" date="2018-06" db="EMBL/GenBank/DDBJ databases">
        <authorList>
            <consortium name="Pathogen Informatics"/>
            <person name="Doyle S."/>
        </authorList>
    </citation>
    <scope>NUCLEOTIDE SEQUENCE [LARGE SCALE GENOMIC DNA]</scope>
    <source>
        <strain evidence="3 4">NCTC13093</strain>
    </source>
</reference>
<dbReference type="EMBL" id="UAPV01000001">
    <property type="protein sequence ID" value="SPT70912.1"/>
    <property type="molecule type" value="Genomic_DNA"/>
</dbReference>
<evidence type="ECO:0000313" key="3">
    <source>
        <dbReference type="EMBL" id="SPT70912.1"/>
    </source>
</evidence>
<dbReference type="InterPro" id="IPR036192">
    <property type="entry name" value="Cell_div_ZapA-like_sf"/>
</dbReference>
<dbReference type="Proteomes" id="UP000250086">
    <property type="component" value="Unassembled WGS sequence"/>
</dbReference>
<dbReference type="RefSeq" id="WP_113744925.1">
    <property type="nucleotide sequence ID" value="NZ_UAPU01000005.1"/>
</dbReference>
<dbReference type="Pfam" id="PF05164">
    <property type="entry name" value="ZapA"/>
    <property type="match status" value="1"/>
</dbReference>
<comment type="similarity">
    <text evidence="1">Belongs to the ZapA family. Type 1 subfamily.</text>
</comment>
<organism evidence="3 4">
    <name type="scientific">Anaerobiospirillum thomasii</name>
    <dbReference type="NCBI Taxonomy" id="179995"/>
    <lineage>
        <taxon>Bacteria</taxon>
        <taxon>Pseudomonadati</taxon>
        <taxon>Pseudomonadota</taxon>
        <taxon>Gammaproteobacteria</taxon>
        <taxon>Aeromonadales</taxon>
        <taxon>Succinivibrionaceae</taxon>
        <taxon>Anaerobiospirillum</taxon>
    </lineage>
</organism>
<name>A0A2X0WWR0_9GAMM</name>
<evidence type="ECO:0000313" key="4">
    <source>
        <dbReference type="Proteomes" id="UP000250086"/>
    </source>
</evidence>
<protein>
    <submittedName>
        <fullName evidence="3">Uncharacterized protein conserved in bacteria</fullName>
    </submittedName>
</protein>
<proteinExistence type="inferred from homology"/>
<gene>
    <name evidence="3" type="ORF">NCTC13093_02338</name>
</gene>
<evidence type="ECO:0000256" key="2">
    <source>
        <dbReference type="ARBA" id="ARBA00023054"/>
    </source>
</evidence>
<dbReference type="SUPFAM" id="SSF102829">
    <property type="entry name" value="Cell division protein ZapA-like"/>
    <property type="match status" value="1"/>
</dbReference>